<evidence type="ECO:0000259" key="1">
    <source>
        <dbReference type="Pfam" id="PF01323"/>
    </source>
</evidence>
<dbReference type="AlphaFoldDB" id="A0A8J7IQ62"/>
<evidence type="ECO:0000313" key="2">
    <source>
        <dbReference type="EMBL" id="MBJ6371581.1"/>
    </source>
</evidence>
<comment type="caution">
    <text evidence="2">The sequence shown here is derived from an EMBL/GenBank/DDBJ whole genome shotgun (WGS) entry which is preliminary data.</text>
</comment>
<dbReference type="CDD" id="cd03024">
    <property type="entry name" value="DsbA_FrnE"/>
    <property type="match status" value="1"/>
</dbReference>
<sequence>MTDQTITLDILSDPICPWCYIGKTHLDAALAAIPDHPFVIQWHPFQLNPEMPAEGMDRRTYLETKFGGKEGAVRAYAPVVQNAEAAGLTINFEDMQRTPNTMDAHRLIHWAGIEGRQTAAVDALFKAYFVEARDIGDPDILADIADGLGMDAAVVRRLLQSDADREDIARREAHSREMGVTSVPTFIVAGKHAVPGAQSPELWQKVIGELKAQIAEEAEAR</sequence>
<dbReference type="SUPFAM" id="SSF52833">
    <property type="entry name" value="Thioredoxin-like"/>
    <property type="match status" value="1"/>
</dbReference>
<dbReference type="Pfam" id="PF01323">
    <property type="entry name" value="DSBA"/>
    <property type="match status" value="1"/>
</dbReference>
<dbReference type="InterPro" id="IPR036249">
    <property type="entry name" value="Thioredoxin-like_sf"/>
</dbReference>
<protein>
    <submittedName>
        <fullName evidence="2">DsbA family oxidoreductase</fullName>
    </submittedName>
</protein>
<name>A0A8J7IQ62_9RHOB</name>
<dbReference type="PANTHER" id="PTHR13887">
    <property type="entry name" value="GLUTATHIONE S-TRANSFERASE KAPPA"/>
    <property type="match status" value="1"/>
</dbReference>
<dbReference type="RefSeq" id="WP_199024442.1">
    <property type="nucleotide sequence ID" value="NZ_JAELVR010000005.1"/>
</dbReference>
<dbReference type="Gene3D" id="3.40.30.10">
    <property type="entry name" value="Glutaredoxin"/>
    <property type="match status" value="1"/>
</dbReference>
<feature type="domain" description="DSBA-like thioredoxin" evidence="1">
    <location>
        <begin position="7"/>
        <end position="207"/>
    </location>
</feature>
<dbReference type="PANTHER" id="PTHR13887:SF41">
    <property type="entry name" value="THIOREDOXIN SUPERFAMILY PROTEIN"/>
    <property type="match status" value="1"/>
</dbReference>
<dbReference type="Proteomes" id="UP000619079">
    <property type="component" value="Unassembled WGS sequence"/>
</dbReference>
<proteinExistence type="predicted"/>
<evidence type="ECO:0000313" key="3">
    <source>
        <dbReference type="Proteomes" id="UP000619079"/>
    </source>
</evidence>
<keyword evidence="3" id="KW-1185">Reference proteome</keyword>
<reference evidence="2" key="1">
    <citation type="submission" date="2020-12" db="EMBL/GenBank/DDBJ databases">
        <title>Sedimentitalea sp. nov., isolated from sand in Incheon.</title>
        <authorList>
            <person name="Kim W."/>
        </authorList>
    </citation>
    <scope>NUCLEOTIDE SEQUENCE</scope>
    <source>
        <strain evidence="2">CAU 1593</strain>
    </source>
</reference>
<dbReference type="EMBL" id="JAELVR010000005">
    <property type="protein sequence ID" value="MBJ6371581.1"/>
    <property type="molecule type" value="Genomic_DNA"/>
</dbReference>
<gene>
    <name evidence="2" type="ORF">JF290_08570</name>
</gene>
<dbReference type="InterPro" id="IPR001853">
    <property type="entry name" value="DSBA-like_thioredoxin_dom"/>
</dbReference>
<dbReference type="GO" id="GO:0016491">
    <property type="term" value="F:oxidoreductase activity"/>
    <property type="evidence" value="ECO:0007669"/>
    <property type="project" value="InterPro"/>
</dbReference>
<organism evidence="2 3">
    <name type="scientific">Sedimentitalea arenosa</name>
    <dbReference type="NCBI Taxonomy" id="2798803"/>
    <lineage>
        <taxon>Bacteria</taxon>
        <taxon>Pseudomonadati</taxon>
        <taxon>Pseudomonadota</taxon>
        <taxon>Alphaproteobacteria</taxon>
        <taxon>Rhodobacterales</taxon>
        <taxon>Paracoccaceae</taxon>
        <taxon>Sedimentitalea</taxon>
    </lineage>
</organism>
<accession>A0A8J7IQ62</accession>